<reference evidence="2 3" key="1">
    <citation type="journal article" date="2019" name="Nat. Plants">
        <title>Stout camphor tree genome fills gaps in understanding of flowering plant genome evolution.</title>
        <authorList>
            <person name="Chaw S.M."/>
            <person name="Liu Y.C."/>
            <person name="Wu Y.W."/>
            <person name="Wang H.Y."/>
            <person name="Lin C.I."/>
            <person name="Wu C.S."/>
            <person name="Ke H.M."/>
            <person name="Chang L.Y."/>
            <person name="Hsu C.Y."/>
            <person name="Yang H.T."/>
            <person name="Sudianto E."/>
            <person name="Hsu M.H."/>
            <person name="Wu K.P."/>
            <person name="Wang L.N."/>
            <person name="Leebens-Mack J.H."/>
            <person name="Tsai I.J."/>
        </authorList>
    </citation>
    <scope>NUCLEOTIDE SEQUENCE [LARGE SCALE GENOMIC DNA]</scope>
    <source>
        <strain evidence="3">cv. Chaw 1501</strain>
        <tissue evidence="2">Young leaves</tissue>
    </source>
</reference>
<proteinExistence type="predicted"/>
<protein>
    <submittedName>
        <fullName evidence="2">Growth inhibition and differentiation-related protein 88 like</fullName>
    </submittedName>
</protein>
<dbReference type="PANTHER" id="PTHR21678:SF0">
    <property type="entry name" value="C3H1-TYPE DOMAIN-CONTAINING PROTEIN"/>
    <property type="match status" value="1"/>
</dbReference>
<evidence type="ECO:0000313" key="2">
    <source>
        <dbReference type="EMBL" id="RWR83655.1"/>
    </source>
</evidence>
<dbReference type="Proteomes" id="UP000283530">
    <property type="component" value="Unassembled WGS sequence"/>
</dbReference>
<dbReference type="SUPFAM" id="SSF54928">
    <property type="entry name" value="RNA-binding domain, RBD"/>
    <property type="match status" value="1"/>
</dbReference>
<keyword evidence="3" id="KW-1185">Reference proteome</keyword>
<dbReference type="InterPro" id="IPR012677">
    <property type="entry name" value="Nucleotide-bd_a/b_plait_sf"/>
</dbReference>
<feature type="compositionally biased region" description="Polar residues" evidence="1">
    <location>
        <begin position="132"/>
        <end position="142"/>
    </location>
</feature>
<dbReference type="InterPro" id="IPR039884">
    <property type="entry name" value="R3HC1/R3HCL"/>
</dbReference>
<feature type="region of interest" description="Disordered" evidence="1">
    <location>
        <begin position="1"/>
        <end position="33"/>
    </location>
</feature>
<feature type="region of interest" description="Disordered" evidence="1">
    <location>
        <begin position="108"/>
        <end position="145"/>
    </location>
</feature>
<dbReference type="AlphaFoldDB" id="A0A3S3QDH6"/>
<dbReference type="EMBL" id="QPKB01000004">
    <property type="protein sequence ID" value="RWR83655.1"/>
    <property type="molecule type" value="Genomic_DNA"/>
</dbReference>
<organism evidence="2 3">
    <name type="scientific">Cinnamomum micranthum f. kanehirae</name>
    <dbReference type="NCBI Taxonomy" id="337451"/>
    <lineage>
        <taxon>Eukaryota</taxon>
        <taxon>Viridiplantae</taxon>
        <taxon>Streptophyta</taxon>
        <taxon>Embryophyta</taxon>
        <taxon>Tracheophyta</taxon>
        <taxon>Spermatophyta</taxon>
        <taxon>Magnoliopsida</taxon>
        <taxon>Magnoliidae</taxon>
        <taxon>Laurales</taxon>
        <taxon>Lauraceae</taxon>
        <taxon>Cinnamomum</taxon>
    </lineage>
</organism>
<accession>A0A3S3QDH6</accession>
<sequence>MEEAKERKEEERGGDGKEEEAAAGGGGENWSSAVEDLVDRGDIDSAISFLESLISKLKTLEKTSNLPLASALFDLANLYSSRGLSLKADELRNRALVIKLRSQLHDSRPLGLGDSNSASEAVRKNDLEESRSSATGASPSLDNNDDWEAIADLASNELLPPQVEAGVSNITLEDIKVQAPKRRGRGSFLYKKNGLYSDQAADGAPIDNSEDELSGQYPKEDADIRNSRYGMSHVLVLADFPPSTRTTDLEKVFEKFRDQGVVIRWVNDTVALAVFRNPSIAKEACNSIRCPFVIRSLDENDSLLSSVSAKDLEPPYPRPKTSARTAQRLIAQGMGRKLSTTFGSSEFKKQEEERRNRILTRQIMRDEAWGPDDPYAFLCEKNEN</sequence>
<dbReference type="OrthoDB" id="5418203at2759"/>
<name>A0A3S3QDH6_9MAGN</name>
<gene>
    <name evidence="2" type="ORF">CKAN_01241600</name>
</gene>
<dbReference type="Gene3D" id="3.30.70.330">
    <property type="match status" value="1"/>
</dbReference>
<feature type="compositionally biased region" description="Basic and acidic residues" evidence="1">
    <location>
        <begin position="1"/>
        <end position="20"/>
    </location>
</feature>
<dbReference type="GO" id="GO:0003676">
    <property type="term" value="F:nucleic acid binding"/>
    <property type="evidence" value="ECO:0007669"/>
    <property type="project" value="InterPro"/>
</dbReference>
<feature type="compositionally biased region" description="Basic and acidic residues" evidence="1">
    <location>
        <begin position="121"/>
        <end position="131"/>
    </location>
</feature>
<comment type="caution">
    <text evidence="2">The sequence shown here is derived from an EMBL/GenBank/DDBJ whole genome shotgun (WGS) entry which is preliminary data.</text>
</comment>
<dbReference type="InterPro" id="IPR035979">
    <property type="entry name" value="RBD_domain_sf"/>
</dbReference>
<dbReference type="PANTHER" id="PTHR21678">
    <property type="entry name" value="GROWTH INHIBITION AND DIFFERENTIATION RELATED PROTEIN 88"/>
    <property type="match status" value="1"/>
</dbReference>
<evidence type="ECO:0000256" key="1">
    <source>
        <dbReference type="SAM" id="MobiDB-lite"/>
    </source>
</evidence>
<evidence type="ECO:0000313" key="3">
    <source>
        <dbReference type="Proteomes" id="UP000283530"/>
    </source>
</evidence>